<reference evidence="2" key="1">
    <citation type="journal article" date="2019" name="Int. J. Syst. Evol. Microbiol.">
        <title>The Global Catalogue of Microorganisms (GCM) 10K type strain sequencing project: providing services to taxonomists for standard genome sequencing and annotation.</title>
        <authorList>
            <consortium name="The Broad Institute Genomics Platform"/>
            <consortium name="The Broad Institute Genome Sequencing Center for Infectious Disease"/>
            <person name="Wu L."/>
            <person name="Ma J."/>
        </authorList>
    </citation>
    <scope>NUCLEOTIDE SEQUENCE [LARGE SCALE GENOMIC DNA]</scope>
    <source>
        <strain evidence="2">JCM 17805</strain>
    </source>
</reference>
<evidence type="ECO:0000313" key="2">
    <source>
        <dbReference type="Proteomes" id="UP001500604"/>
    </source>
</evidence>
<dbReference type="EMBL" id="BAABFL010000464">
    <property type="protein sequence ID" value="GAA4651843.1"/>
    <property type="molecule type" value="Genomic_DNA"/>
</dbReference>
<evidence type="ECO:0000313" key="1">
    <source>
        <dbReference type="EMBL" id="GAA4651843.1"/>
    </source>
</evidence>
<sequence>MVSTMSHWGLLLSLGAGSEVAKEKEHHRVVRNSRARQGFMRADSVTGNGIKAGVLAIMRMG</sequence>
<keyword evidence="2" id="KW-1185">Reference proteome</keyword>
<protein>
    <submittedName>
        <fullName evidence="1">Uncharacterized protein</fullName>
    </submittedName>
</protein>
<accession>A0ABP8V6G6</accession>
<comment type="caution">
    <text evidence="1">The sequence shown here is derived from an EMBL/GenBank/DDBJ whole genome shotgun (WGS) entry which is preliminary data.</text>
</comment>
<gene>
    <name evidence="1" type="ORF">GCM10023116_41270</name>
</gene>
<organism evidence="1 2">
    <name type="scientific">Kistimonas scapharcae</name>
    <dbReference type="NCBI Taxonomy" id="1036133"/>
    <lineage>
        <taxon>Bacteria</taxon>
        <taxon>Pseudomonadati</taxon>
        <taxon>Pseudomonadota</taxon>
        <taxon>Gammaproteobacteria</taxon>
        <taxon>Oceanospirillales</taxon>
        <taxon>Endozoicomonadaceae</taxon>
        <taxon>Kistimonas</taxon>
    </lineage>
</organism>
<proteinExistence type="predicted"/>
<dbReference type="Proteomes" id="UP001500604">
    <property type="component" value="Unassembled WGS sequence"/>
</dbReference>
<name>A0ABP8V6G6_9GAMM</name>